<sequence>MYPQGSNNYQINFSGLGCWLTVLGVVWLLSAIGLGWIVKSIAFIVVLILVTPVLAYFGFRWWLKRNLIEGNCPVCETQLAGIRNTQTVCPNCRTQLQVSKQGFARFTPEGTVEVNAVDVTDGNRSGEAVDVSVEVLPPGDDEN</sequence>
<proteinExistence type="predicted"/>
<name>A0A0C1Y045_9CYAN</name>
<protein>
    <submittedName>
        <fullName evidence="1">Uncharacterized protein</fullName>
    </submittedName>
</protein>
<reference evidence="1" key="1">
    <citation type="submission" date="2014-11" db="EMBL/GenBank/DDBJ databases">
        <authorList>
            <person name="Malar M.C."/>
            <person name="Sen D."/>
            <person name="Tripathy S."/>
        </authorList>
    </citation>
    <scope>NUCLEOTIDE SEQUENCE</scope>
    <source>
        <strain evidence="1">BDU141951</strain>
    </source>
</reference>
<organism evidence="1">
    <name type="scientific">Lyngbya confervoides BDU141951</name>
    <dbReference type="NCBI Taxonomy" id="1574623"/>
    <lineage>
        <taxon>Bacteria</taxon>
        <taxon>Bacillati</taxon>
        <taxon>Cyanobacteriota</taxon>
        <taxon>Cyanophyceae</taxon>
        <taxon>Oscillatoriophycideae</taxon>
        <taxon>Oscillatoriales</taxon>
        <taxon>Microcoleaceae</taxon>
        <taxon>Lyngbya</taxon>
    </lineage>
</organism>
<reference evidence="1" key="3">
    <citation type="submission" date="2020-02" db="EMBL/GenBank/DDBJ databases">
        <authorList>
            <person name="Sarangi A.N."/>
            <person name="Ghosh S."/>
            <person name="Mukherjee M."/>
            <person name="Tripathy S."/>
        </authorList>
    </citation>
    <scope>NUCLEOTIDE SEQUENCE</scope>
    <source>
        <strain evidence="1">BDU141951</strain>
    </source>
</reference>
<gene>
    <name evidence="1" type="ORF">QQ91_002970</name>
</gene>
<dbReference type="AlphaFoldDB" id="A0A0C1Y045"/>
<reference evidence="1" key="2">
    <citation type="journal article" date="2015" name="Genome Announc.">
        <title>Draft Genome Sequence of Filamentous Marine Cyanobacterium Lyngbya confervoides Strain BDU141951.</title>
        <authorList>
            <person name="Chandrababunaidu M.M."/>
            <person name="Sen D."/>
            <person name="Tripathy S."/>
        </authorList>
    </citation>
    <scope>NUCLEOTIDE SEQUENCE</scope>
    <source>
        <strain evidence="1">BDU141951</strain>
    </source>
</reference>
<accession>A0A0C1Y045</accession>
<dbReference type="EMBL" id="JTHE02000003">
    <property type="protein sequence ID" value="NEV66074.1"/>
    <property type="molecule type" value="Genomic_DNA"/>
</dbReference>
<comment type="caution">
    <text evidence="1">The sequence shown here is derived from an EMBL/GenBank/DDBJ whole genome shotgun (WGS) entry which is preliminary data.</text>
</comment>
<evidence type="ECO:0000313" key="1">
    <source>
        <dbReference type="EMBL" id="NEV66074.1"/>
    </source>
</evidence>